<organism evidence="2 3">
    <name type="scientific">Colletotrichum trifolii</name>
    <dbReference type="NCBI Taxonomy" id="5466"/>
    <lineage>
        <taxon>Eukaryota</taxon>
        <taxon>Fungi</taxon>
        <taxon>Dikarya</taxon>
        <taxon>Ascomycota</taxon>
        <taxon>Pezizomycotina</taxon>
        <taxon>Sordariomycetes</taxon>
        <taxon>Hypocreomycetidae</taxon>
        <taxon>Glomerellales</taxon>
        <taxon>Glomerellaceae</taxon>
        <taxon>Colletotrichum</taxon>
        <taxon>Colletotrichum orbiculare species complex</taxon>
    </lineage>
</organism>
<dbReference type="AlphaFoldDB" id="A0A4R8RQH1"/>
<dbReference type="Proteomes" id="UP000295703">
    <property type="component" value="Unassembled WGS sequence"/>
</dbReference>
<accession>A0A4R8RQH1</accession>
<sequence length="78" mass="8312">MQKLQGARGAISNVTQALRTATSSHTTDKQQTALSRSASASKASLMRGWVRKGGCYVTLAQRDEKTGASFVCRPVLAI</sequence>
<feature type="region of interest" description="Disordered" evidence="1">
    <location>
        <begin position="15"/>
        <end position="43"/>
    </location>
</feature>
<keyword evidence="3" id="KW-1185">Reference proteome</keyword>
<evidence type="ECO:0000313" key="3">
    <source>
        <dbReference type="Proteomes" id="UP000295703"/>
    </source>
</evidence>
<dbReference type="EMBL" id="RYZW01000005">
    <property type="protein sequence ID" value="TDZ74157.1"/>
    <property type="molecule type" value="Genomic_DNA"/>
</dbReference>
<evidence type="ECO:0000256" key="1">
    <source>
        <dbReference type="SAM" id="MobiDB-lite"/>
    </source>
</evidence>
<evidence type="ECO:0000313" key="2">
    <source>
        <dbReference type="EMBL" id="TDZ74157.1"/>
    </source>
</evidence>
<reference evidence="2 3" key="1">
    <citation type="submission" date="2018-12" db="EMBL/GenBank/DDBJ databases">
        <title>Genome sequence and assembly of Colletotrichum trifolii.</title>
        <authorList>
            <person name="Gan P."/>
            <person name="Shirasu K."/>
        </authorList>
    </citation>
    <scope>NUCLEOTIDE SEQUENCE [LARGE SCALE GENOMIC DNA]</scope>
    <source>
        <strain evidence="2 3">543-2</strain>
    </source>
</reference>
<comment type="caution">
    <text evidence="2">The sequence shown here is derived from an EMBL/GenBank/DDBJ whole genome shotgun (WGS) entry which is preliminary data.</text>
</comment>
<name>A0A4R8RQH1_COLTR</name>
<feature type="compositionally biased region" description="Low complexity" evidence="1">
    <location>
        <begin position="33"/>
        <end position="43"/>
    </location>
</feature>
<feature type="compositionally biased region" description="Polar residues" evidence="1">
    <location>
        <begin position="15"/>
        <end position="32"/>
    </location>
</feature>
<proteinExistence type="predicted"/>
<gene>
    <name evidence="2" type="ORF">CTRI78_v000904</name>
</gene>
<protein>
    <submittedName>
        <fullName evidence="2">Uncharacterized protein</fullName>
    </submittedName>
</protein>